<name>A0ABY7EA17_MYAAR</name>
<evidence type="ECO:0000313" key="3">
    <source>
        <dbReference type="Proteomes" id="UP001164746"/>
    </source>
</evidence>
<accession>A0ABY7EA17</accession>
<dbReference type="EMBL" id="CP111016">
    <property type="protein sequence ID" value="WAR05254.1"/>
    <property type="molecule type" value="Genomic_DNA"/>
</dbReference>
<proteinExistence type="predicted"/>
<evidence type="ECO:0000256" key="1">
    <source>
        <dbReference type="SAM" id="MobiDB-lite"/>
    </source>
</evidence>
<dbReference type="Proteomes" id="UP001164746">
    <property type="component" value="Chromosome 5"/>
</dbReference>
<feature type="region of interest" description="Disordered" evidence="1">
    <location>
        <begin position="69"/>
        <end position="91"/>
    </location>
</feature>
<feature type="compositionally biased region" description="Basic and acidic residues" evidence="1">
    <location>
        <begin position="79"/>
        <end position="91"/>
    </location>
</feature>
<keyword evidence="3" id="KW-1185">Reference proteome</keyword>
<reference evidence="2" key="1">
    <citation type="submission" date="2022-11" db="EMBL/GenBank/DDBJ databases">
        <title>Centuries of genome instability and evolution in soft-shell clam transmissible cancer (bioRxiv).</title>
        <authorList>
            <person name="Hart S.F.M."/>
            <person name="Yonemitsu M.A."/>
            <person name="Giersch R.M."/>
            <person name="Beal B.F."/>
            <person name="Arriagada G."/>
            <person name="Davis B.W."/>
            <person name="Ostrander E.A."/>
            <person name="Goff S.P."/>
            <person name="Metzger M.J."/>
        </authorList>
    </citation>
    <scope>NUCLEOTIDE SEQUENCE</scope>
    <source>
        <strain evidence="2">MELC-2E11</strain>
        <tissue evidence="2">Siphon/mantle</tissue>
    </source>
</reference>
<protein>
    <submittedName>
        <fullName evidence="2">Uncharacterized protein</fullName>
    </submittedName>
</protein>
<gene>
    <name evidence="2" type="ORF">MAR_020623</name>
</gene>
<organism evidence="2 3">
    <name type="scientific">Mya arenaria</name>
    <name type="common">Soft-shell clam</name>
    <dbReference type="NCBI Taxonomy" id="6604"/>
    <lineage>
        <taxon>Eukaryota</taxon>
        <taxon>Metazoa</taxon>
        <taxon>Spiralia</taxon>
        <taxon>Lophotrochozoa</taxon>
        <taxon>Mollusca</taxon>
        <taxon>Bivalvia</taxon>
        <taxon>Autobranchia</taxon>
        <taxon>Heteroconchia</taxon>
        <taxon>Euheterodonta</taxon>
        <taxon>Imparidentia</taxon>
        <taxon>Neoheterodontei</taxon>
        <taxon>Myida</taxon>
        <taxon>Myoidea</taxon>
        <taxon>Myidae</taxon>
        <taxon>Mya</taxon>
    </lineage>
</organism>
<sequence length="91" mass="10217">MFPTVSVHSLPPAICQRSRNDFVYLPQGYMPRRRPRSASNADHPPLKSLIVQLIPATILVDADDLISSGDEGQGAQFDLENKRFIESHTER</sequence>
<evidence type="ECO:0000313" key="2">
    <source>
        <dbReference type="EMBL" id="WAR05254.1"/>
    </source>
</evidence>